<evidence type="ECO:0000313" key="2">
    <source>
        <dbReference type="Proteomes" id="UP000789920"/>
    </source>
</evidence>
<feature type="non-terminal residue" evidence="1">
    <location>
        <position position="49"/>
    </location>
</feature>
<organism evidence="1 2">
    <name type="scientific">Racocetra persica</name>
    <dbReference type="NCBI Taxonomy" id="160502"/>
    <lineage>
        <taxon>Eukaryota</taxon>
        <taxon>Fungi</taxon>
        <taxon>Fungi incertae sedis</taxon>
        <taxon>Mucoromycota</taxon>
        <taxon>Glomeromycotina</taxon>
        <taxon>Glomeromycetes</taxon>
        <taxon>Diversisporales</taxon>
        <taxon>Gigasporaceae</taxon>
        <taxon>Racocetra</taxon>
    </lineage>
</organism>
<protein>
    <submittedName>
        <fullName evidence="1">4248_t:CDS:1</fullName>
    </submittedName>
</protein>
<accession>A0ACA9QCP6</accession>
<gene>
    <name evidence="1" type="ORF">RPERSI_LOCUS13369</name>
</gene>
<keyword evidence="2" id="KW-1185">Reference proteome</keyword>
<dbReference type="EMBL" id="CAJVQC010029622">
    <property type="protein sequence ID" value="CAG8743176.1"/>
    <property type="molecule type" value="Genomic_DNA"/>
</dbReference>
<dbReference type="Proteomes" id="UP000789920">
    <property type="component" value="Unassembled WGS sequence"/>
</dbReference>
<comment type="caution">
    <text evidence="1">The sequence shown here is derived from an EMBL/GenBank/DDBJ whole genome shotgun (WGS) entry which is preliminary data.</text>
</comment>
<proteinExistence type="predicted"/>
<sequence length="49" mass="5542">NQGMSQTMEPDLFNPELSLDQSDYSEKAFLSSSSQPIESDELKFENMPV</sequence>
<evidence type="ECO:0000313" key="1">
    <source>
        <dbReference type="EMBL" id="CAG8743176.1"/>
    </source>
</evidence>
<feature type="non-terminal residue" evidence="1">
    <location>
        <position position="1"/>
    </location>
</feature>
<reference evidence="1" key="1">
    <citation type="submission" date="2021-06" db="EMBL/GenBank/DDBJ databases">
        <authorList>
            <person name="Kallberg Y."/>
            <person name="Tangrot J."/>
            <person name="Rosling A."/>
        </authorList>
    </citation>
    <scope>NUCLEOTIDE SEQUENCE</scope>
    <source>
        <strain evidence="1">MA461A</strain>
    </source>
</reference>
<name>A0ACA9QCP6_9GLOM</name>